<proteinExistence type="inferred from homology"/>
<gene>
    <name evidence="10" type="ORF">V1264_002138</name>
</gene>
<dbReference type="InterPro" id="IPR002401">
    <property type="entry name" value="Cyt_P450_E_grp-I"/>
</dbReference>
<dbReference type="PANTHER" id="PTHR24279">
    <property type="entry name" value="CYTOCHROME P450"/>
    <property type="match status" value="1"/>
</dbReference>
<evidence type="ECO:0000256" key="6">
    <source>
        <dbReference type="ARBA" id="ARBA00023004"/>
    </source>
</evidence>
<dbReference type="SUPFAM" id="SSF48264">
    <property type="entry name" value="Cytochrome P450"/>
    <property type="match status" value="1"/>
</dbReference>
<dbReference type="PRINTS" id="PR00385">
    <property type="entry name" value="P450"/>
</dbReference>
<dbReference type="InterPro" id="IPR001128">
    <property type="entry name" value="Cyt_P450"/>
</dbReference>
<dbReference type="Gene3D" id="1.10.630.10">
    <property type="entry name" value="Cytochrome P450"/>
    <property type="match status" value="1"/>
</dbReference>
<dbReference type="InterPro" id="IPR036396">
    <property type="entry name" value="Cyt_P450_sf"/>
</dbReference>
<evidence type="ECO:0000256" key="9">
    <source>
        <dbReference type="RuleBase" id="RU000461"/>
    </source>
</evidence>
<name>A0AAN9GPW6_9CAEN</name>
<keyword evidence="6 8" id="KW-0408">Iron</keyword>
<keyword evidence="4 8" id="KW-0479">Metal-binding</keyword>
<keyword evidence="3 8" id="KW-0349">Heme</keyword>
<evidence type="ECO:0000313" key="10">
    <source>
        <dbReference type="EMBL" id="KAK7116463.1"/>
    </source>
</evidence>
<dbReference type="InterPro" id="IPR050479">
    <property type="entry name" value="CYP11_CYP27_families"/>
</dbReference>
<accession>A0AAN9GPW6</accession>
<evidence type="ECO:0008006" key="12">
    <source>
        <dbReference type="Google" id="ProtNLM"/>
    </source>
</evidence>
<comment type="cofactor">
    <cofactor evidence="1 8">
        <name>heme</name>
        <dbReference type="ChEBI" id="CHEBI:30413"/>
    </cofactor>
</comment>
<dbReference type="GO" id="GO:0020037">
    <property type="term" value="F:heme binding"/>
    <property type="evidence" value="ECO:0007669"/>
    <property type="project" value="InterPro"/>
</dbReference>
<dbReference type="InterPro" id="IPR017972">
    <property type="entry name" value="Cyt_P450_CS"/>
</dbReference>
<keyword evidence="11" id="KW-1185">Reference proteome</keyword>
<dbReference type="CDD" id="cd11054">
    <property type="entry name" value="CYP24A1-like"/>
    <property type="match status" value="1"/>
</dbReference>
<evidence type="ECO:0000256" key="4">
    <source>
        <dbReference type="ARBA" id="ARBA00022723"/>
    </source>
</evidence>
<keyword evidence="5 9" id="KW-0560">Oxidoreductase</keyword>
<dbReference type="EMBL" id="JBAMIC010000001">
    <property type="protein sequence ID" value="KAK7116463.1"/>
    <property type="molecule type" value="Genomic_DNA"/>
</dbReference>
<dbReference type="GO" id="GO:0005506">
    <property type="term" value="F:iron ion binding"/>
    <property type="evidence" value="ECO:0007669"/>
    <property type="project" value="InterPro"/>
</dbReference>
<feature type="binding site" description="axial binding residue" evidence="8">
    <location>
        <position position="546"/>
    </location>
    <ligand>
        <name>heme</name>
        <dbReference type="ChEBI" id="CHEBI:30413"/>
    </ligand>
    <ligandPart>
        <name>Fe</name>
        <dbReference type="ChEBI" id="CHEBI:18248"/>
    </ligandPart>
</feature>
<keyword evidence="7 9" id="KW-0503">Monooxygenase</keyword>
<dbReference type="PRINTS" id="PR00463">
    <property type="entry name" value="EP450I"/>
</dbReference>
<protein>
    <recommendedName>
        <fullName evidence="12">Cytochrome P450</fullName>
    </recommendedName>
</protein>
<sequence length="601" mass="68302">MSCHCVVRLAGSTSDRLLKPTTCSAWFQKCWSLDKSQPSRYSTQPLSCFPKPAPSTWQSACTRQHRFASLSSSSRKTTFLPTSLMTELHRGQLCVVPVREMSSTITEDDSGAYKAALPFNKIPTTGGLSALPFIGPMFLFKPFSPYPVEQYGQAIKNLHGVHGPIFRLRRGKDWMVFFERLEDADIVFRSKDANPYRTPLMLDVVYNKRSKVPIHNLATLNGPEWKRLRSPLNARMNRPRSVTHYLPAQEQVAVDFADRLYSLQGSDPKVLTDVFFCFATESVGVVCFNKRLGFLDENAHTDASKKKMLWAYKHYIRSISEVIFGKRILYRLYEDPFYKEYKRAKETIIEHSRHCIQEANEEITRRQKEGTFDPDEPNFLLSLLAEKTLDDQDIFGTILSLMGAGSDSTACGLQLLFYALATNPDKQEKVAEEVLTHMGRDGQLTAPVLDKLSYMTAAVKESMRLYFPVPTGSERHLETNTVLSGYQVPKGTVGVFNAFGNATSPLYYHNPMSFSPERWLRDQGGQRERDINPLAYIPFGIGARICIGRRFALQELYLAAAKTLQKYHIGLKEDRPEFGDTTFTPFQAPKHPLPFTFELRQ</sequence>
<evidence type="ECO:0000256" key="8">
    <source>
        <dbReference type="PIRSR" id="PIRSR602401-1"/>
    </source>
</evidence>
<dbReference type="AlphaFoldDB" id="A0AAN9GPW6"/>
<reference evidence="10 11" key="1">
    <citation type="submission" date="2024-02" db="EMBL/GenBank/DDBJ databases">
        <title>Chromosome-scale genome assembly of the rough periwinkle Littorina saxatilis.</title>
        <authorList>
            <person name="De Jode A."/>
            <person name="Faria R."/>
            <person name="Formenti G."/>
            <person name="Sims Y."/>
            <person name="Smith T.P."/>
            <person name="Tracey A."/>
            <person name="Wood J.M.D."/>
            <person name="Zagrodzka Z.B."/>
            <person name="Johannesson K."/>
            <person name="Butlin R.K."/>
            <person name="Leder E.H."/>
        </authorList>
    </citation>
    <scope>NUCLEOTIDE SEQUENCE [LARGE SCALE GENOMIC DNA]</scope>
    <source>
        <strain evidence="10">Snail1</strain>
        <tissue evidence="10">Muscle</tissue>
    </source>
</reference>
<dbReference type="GO" id="GO:0004497">
    <property type="term" value="F:monooxygenase activity"/>
    <property type="evidence" value="ECO:0007669"/>
    <property type="project" value="UniProtKB-KW"/>
</dbReference>
<evidence type="ECO:0000313" key="11">
    <source>
        <dbReference type="Proteomes" id="UP001374579"/>
    </source>
</evidence>
<comment type="similarity">
    <text evidence="2 9">Belongs to the cytochrome P450 family.</text>
</comment>
<evidence type="ECO:0000256" key="2">
    <source>
        <dbReference type="ARBA" id="ARBA00010617"/>
    </source>
</evidence>
<organism evidence="10 11">
    <name type="scientific">Littorina saxatilis</name>
    <dbReference type="NCBI Taxonomy" id="31220"/>
    <lineage>
        <taxon>Eukaryota</taxon>
        <taxon>Metazoa</taxon>
        <taxon>Spiralia</taxon>
        <taxon>Lophotrochozoa</taxon>
        <taxon>Mollusca</taxon>
        <taxon>Gastropoda</taxon>
        <taxon>Caenogastropoda</taxon>
        <taxon>Littorinimorpha</taxon>
        <taxon>Littorinoidea</taxon>
        <taxon>Littorinidae</taxon>
        <taxon>Littorina</taxon>
    </lineage>
</organism>
<comment type="caution">
    <text evidence="10">The sequence shown here is derived from an EMBL/GenBank/DDBJ whole genome shotgun (WGS) entry which is preliminary data.</text>
</comment>
<dbReference type="Proteomes" id="UP001374579">
    <property type="component" value="Unassembled WGS sequence"/>
</dbReference>
<dbReference type="Pfam" id="PF00067">
    <property type="entry name" value="p450"/>
    <property type="match status" value="1"/>
</dbReference>
<dbReference type="PROSITE" id="PS00086">
    <property type="entry name" value="CYTOCHROME_P450"/>
    <property type="match status" value="1"/>
</dbReference>
<dbReference type="PANTHER" id="PTHR24279:SF120">
    <property type="entry name" value="CYTOCHROME P450"/>
    <property type="match status" value="1"/>
</dbReference>
<evidence type="ECO:0000256" key="1">
    <source>
        <dbReference type="ARBA" id="ARBA00001971"/>
    </source>
</evidence>
<evidence type="ECO:0000256" key="5">
    <source>
        <dbReference type="ARBA" id="ARBA00023002"/>
    </source>
</evidence>
<dbReference type="GO" id="GO:0016705">
    <property type="term" value="F:oxidoreductase activity, acting on paired donors, with incorporation or reduction of molecular oxygen"/>
    <property type="evidence" value="ECO:0007669"/>
    <property type="project" value="InterPro"/>
</dbReference>
<evidence type="ECO:0000256" key="3">
    <source>
        <dbReference type="ARBA" id="ARBA00022617"/>
    </source>
</evidence>
<evidence type="ECO:0000256" key="7">
    <source>
        <dbReference type="ARBA" id="ARBA00023033"/>
    </source>
</evidence>